<accession>A0A8H2X6Q8</accession>
<dbReference type="AlphaFoldDB" id="A0A8H2X6Q8"/>
<sequence>MLQQSQKYTRLLSSGGVSLQSILYTGLLYNESKDAVVLYVSHGNPAEKIYHRIGYTGLCGAPRPAIVEDWLEVGFQNTIRGHW</sequence>
<protein>
    <submittedName>
        <fullName evidence="1">Uncharacterized protein</fullName>
    </submittedName>
</protein>
<evidence type="ECO:0000313" key="2">
    <source>
        <dbReference type="Proteomes" id="UP000663853"/>
    </source>
</evidence>
<evidence type="ECO:0000313" key="1">
    <source>
        <dbReference type="EMBL" id="CAE6419359.1"/>
    </source>
</evidence>
<organism evidence="1 2">
    <name type="scientific">Rhizoctonia solani</name>
    <dbReference type="NCBI Taxonomy" id="456999"/>
    <lineage>
        <taxon>Eukaryota</taxon>
        <taxon>Fungi</taxon>
        <taxon>Dikarya</taxon>
        <taxon>Basidiomycota</taxon>
        <taxon>Agaricomycotina</taxon>
        <taxon>Agaricomycetes</taxon>
        <taxon>Cantharellales</taxon>
        <taxon>Ceratobasidiaceae</taxon>
        <taxon>Rhizoctonia</taxon>
    </lineage>
</organism>
<reference evidence="1" key="1">
    <citation type="submission" date="2021-01" db="EMBL/GenBank/DDBJ databases">
        <authorList>
            <person name="Kaushik A."/>
        </authorList>
    </citation>
    <scope>NUCLEOTIDE SEQUENCE</scope>
    <source>
        <strain evidence="1">AG6-10EEA</strain>
    </source>
</reference>
<comment type="caution">
    <text evidence="1">The sequence shown here is derived from an EMBL/GenBank/DDBJ whole genome shotgun (WGS) entry which is preliminary data.</text>
</comment>
<gene>
    <name evidence="1" type="ORF">RDB_LOCUS10370</name>
</gene>
<dbReference type="Proteomes" id="UP000663853">
    <property type="component" value="Unassembled WGS sequence"/>
</dbReference>
<proteinExistence type="predicted"/>
<name>A0A8H2X6Q8_9AGAM</name>
<dbReference type="EMBL" id="CAJMXA010000163">
    <property type="protein sequence ID" value="CAE6419359.1"/>
    <property type="molecule type" value="Genomic_DNA"/>
</dbReference>